<dbReference type="PANTHER" id="PTHR34098:SF1">
    <property type="entry name" value="F-BOX ONLY PROTEIN 47"/>
    <property type="match status" value="1"/>
</dbReference>
<dbReference type="AlphaFoldDB" id="W3X969"/>
<feature type="compositionally biased region" description="Basic and acidic residues" evidence="1">
    <location>
        <begin position="408"/>
        <end position="420"/>
    </location>
</feature>
<reference evidence="4" key="1">
    <citation type="journal article" date="2015" name="BMC Genomics">
        <title>Genomic and transcriptomic analysis of the endophytic fungus Pestalotiopsis fici reveals its lifestyle and high potential for synthesis of natural products.</title>
        <authorList>
            <person name="Wang X."/>
            <person name="Zhang X."/>
            <person name="Liu L."/>
            <person name="Xiang M."/>
            <person name="Wang W."/>
            <person name="Sun X."/>
            <person name="Che Y."/>
            <person name="Guo L."/>
            <person name="Liu G."/>
            <person name="Guo L."/>
            <person name="Wang C."/>
            <person name="Yin W.B."/>
            <person name="Stadler M."/>
            <person name="Zhang X."/>
            <person name="Liu X."/>
        </authorList>
    </citation>
    <scope>NUCLEOTIDE SEQUENCE [LARGE SCALE GENOMIC DNA]</scope>
    <source>
        <strain evidence="4">W106-1 / CGMCC3.15140</strain>
    </source>
</reference>
<keyword evidence="4" id="KW-1185">Reference proteome</keyword>
<dbReference type="SUPFAM" id="SSF81383">
    <property type="entry name" value="F-box domain"/>
    <property type="match status" value="1"/>
</dbReference>
<feature type="domain" description="F-box" evidence="2">
    <location>
        <begin position="47"/>
        <end position="96"/>
    </location>
</feature>
<dbReference type="InterPro" id="IPR036047">
    <property type="entry name" value="F-box-like_dom_sf"/>
</dbReference>
<evidence type="ECO:0000259" key="2">
    <source>
        <dbReference type="PROSITE" id="PS50181"/>
    </source>
</evidence>
<protein>
    <recommendedName>
        <fullName evidence="2">F-box domain-containing protein</fullName>
    </recommendedName>
</protein>
<dbReference type="RefSeq" id="XP_007833485.1">
    <property type="nucleotide sequence ID" value="XM_007835294.1"/>
</dbReference>
<evidence type="ECO:0000313" key="4">
    <source>
        <dbReference type="Proteomes" id="UP000030651"/>
    </source>
</evidence>
<dbReference type="EMBL" id="KI912112">
    <property type="protein sequence ID" value="ETS81711.1"/>
    <property type="molecule type" value="Genomic_DNA"/>
</dbReference>
<evidence type="ECO:0000313" key="3">
    <source>
        <dbReference type="EMBL" id="ETS81711.1"/>
    </source>
</evidence>
<sequence>MPPGSSASASQTLTPGSFRTDDDTTEIVHSASVTHTNASEGPEITRVPGFKRLPYEILSYIVQELSLETIFDLAQTCHHFEYLVREVNLCKMLLRLKAPFSPEAAEAKSDGRFDRALRRLVKRRRAFAQASPYAMGIVGVADSYIYYNGWLLYVVGDRPEKRLHILDLQNTNNQEVIVNIPRLIARSIPESETGRKYTFRALYHAAGITTCLLSYTRPTPRSWLMVFNAQERQFFGTIPLESTIRLFVRNNAKDLVYGTHSEYDASGNRKWILHHYNMESQDLSHAGRMTMSDLVGYEVGSAVCFEIFDKYLYGCSNQTSFELEEIDWTSYYYCFRVSLDGFNRESIEVMQKRDAFRRQHREGPIDDRWTFLTLSQHEEDGSIKLTECRREWLNGGSENRRTYYTKDVRFDRPTSERDGPESTGLGIDGNDPWPDEPLVRLIRSSDRPNFGRSSERQFHPGDYGPSMFSRSKTYLSTYSHSCGTFMDLVDDPHPYDPDTQRLRIRTGSRTCNSSAATQAAAQHGPHDGQVAREDASRAHCNSIAFWPPDVDHREAEARADIFQRLNQAMNPAGLRGSVTAAGDCRTIVYSTSNAGGSTAMKVLVVLSFDPAIRMAGMIRAGSITSQNKNDDASKVRQHMGAAGPNGKVEKSDRETELPGHSHDDVHKTTSFVRSQIQIVPWSDKQNLSLPAVWTLDETPWAAVEEAMHHKLAAKYDFSYFEDAT</sequence>
<dbReference type="GeneID" id="19271726"/>
<dbReference type="OrthoDB" id="5359231at2759"/>
<feature type="compositionally biased region" description="Basic and acidic residues" evidence="1">
    <location>
        <begin position="647"/>
        <end position="667"/>
    </location>
</feature>
<gene>
    <name evidence="3" type="ORF">PFICI_06713</name>
</gene>
<proteinExistence type="predicted"/>
<feature type="region of interest" description="Disordered" evidence="1">
    <location>
        <begin position="1"/>
        <end position="22"/>
    </location>
</feature>
<dbReference type="Pfam" id="PF00646">
    <property type="entry name" value="F-box"/>
    <property type="match status" value="1"/>
</dbReference>
<feature type="region of interest" description="Disordered" evidence="1">
    <location>
        <begin position="408"/>
        <end position="466"/>
    </location>
</feature>
<dbReference type="KEGG" id="pfy:PFICI_06713"/>
<organism evidence="3 4">
    <name type="scientific">Pestalotiopsis fici (strain W106-1 / CGMCC3.15140)</name>
    <dbReference type="NCBI Taxonomy" id="1229662"/>
    <lineage>
        <taxon>Eukaryota</taxon>
        <taxon>Fungi</taxon>
        <taxon>Dikarya</taxon>
        <taxon>Ascomycota</taxon>
        <taxon>Pezizomycotina</taxon>
        <taxon>Sordariomycetes</taxon>
        <taxon>Xylariomycetidae</taxon>
        <taxon>Amphisphaeriales</taxon>
        <taxon>Sporocadaceae</taxon>
        <taxon>Pestalotiopsis</taxon>
    </lineage>
</organism>
<dbReference type="InParanoid" id="W3X969"/>
<dbReference type="Proteomes" id="UP000030651">
    <property type="component" value="Unassembled WGS sequence"/>
</dbReference>
<dbReference type="InterPro" id="IPR038946">
    <property type="entry name" value="FBXO47"/>
</dbReference>
<dbReference type="eggNOG" id="ENOG502RYII">
    <property type="taxonomic scope" value="Eukaryota"/>
</dbReference>
<feature type="region of interest" description="Disordered" evidence="1">
    <location>
        <begin position="625"/>
        <end position="668"/>
    </location>
</feature>
<accession>W3X969</accession>
<dbReference type="InterPro" id="IPR001810">
    <property type="entry name" value="F-box_dom"/>
</dbReference>
<feature type="compositionally biased region" description="Polar residues" evidence="1">
    <location>
        <begin position="1"/>
        <end position="17"/>
    </location>
</feature>
<dbReference type="OMA" id="FYAVSNQ"/>
<evidence type="ECO:0000256" key="1">
    <source>
        <dbReference type="SAM" id="MobiDB-lite"/>
    </source>
</evidence>
<dbReference type="PANTHER" id="PTHR34098">
    <property type="entry name" value="F-BOX ONLY PROTEIN 47"/>
    <property type="match status" value="1"/>
</dbReference>
<dbReference type="HOGENOM" id="CLU_015634_0_0_1"/>
<name>W3X969_PESFW</name>
<dbReference type="PROSITE" id="PS50181">
    <property type="entry name" value="FBOX"/>
    <property type="match status" value="1"/>
</dbReference>